<comment type="caution">
    <text evidence="1">The sequence shown here is derived from an EMBL/GenBank/DDBJ whole genome shotgun (WGS) entry which is preliminary data.</text>
</comment>
<evidence type="ECO:0000313" key="1">
    <source>
        <dbReference type="EMBL" id="MFC3927662.1"/>
    </source>
</evidence>
<accession>A0ABV8CUJ2</accession>
<proteinExistence type="predicted"/>
<sequence>MKEEQVWIKVYNAILNPELSEEERQLLVTFKNRVKKPSEFDRAARELSYQLGKLAVKKLGEETLHPQVSEIYQELASFYARESAVATGLSASGLMF</sequence>
<dbReference type="Pfam" id="PF08951">
    <property type="entry name" value="EntA_Immun"/>
    <property type="match status" value="1"/>
</dbReference>
<dbReference type="CDD" id="cd21059">
    <property type="entry name" value="LciA-like"/>
    <property type="match status" value="1"/>
</dbReference>
<keyword evidence="2" id="KW-1185">Reference proteome</keyword>
<gene>
    <name evidence="1" type="ORF">ACFORF_03355</name>
</gene>
<protein>
    <submittedName>
        <fullName evidence="1">Bacteriocin immunity protein</fullName>
    </submittedName>
</protein>
<dbReference type="Proteomes" id="UP001595807">
    <property type="component" value="Unassembled WGS sequence"/>
</dbReference>
<evidence type="ECO:0000313" key="2">
    <source>
        <dbReference type="Proteomes" id="UP001595807"/>
    </source>
</evidence>
<organism evidence="1 2">
    <name type="scientific">Streptococcus caprae</name>
    <dbReference type="NCBI Taxonomy" id="1640501"/>
    <lineage>
        <taxon>Bacteria</taxon>
        <taxon>Bacillati</taxon>
        <taxon>Bacillota</taxon>
        <taxon>Bacilli</taxon>
        <taxon>Lactobacillales</taxon>
        <taxon>Streptococcaceae</taxon>
        <taxon>Streptococcus</taxon>
    </lineage>
</organism>
<reference evidence="2" key="1">
    <citation type="journal article" date="2019" name="Int. J. Syst. Evol. Microbiol.">
        <title>The Global Catalogue of Microorganisms (GCM) 10K type strain sequencing project: providing services to taxonomists for standard genome sequencing and annotation.</title>
        <authorList>
            <consortium name="The Broad Institute Genomics Platform"/>
            <consortium name="The Broad Institute Genome Sequencing Center for Infectious Disease"/>
            <person name="Wu L."/>
            <person name="Ma J."/>
        </authorList>
    </citation>
    <scope>NUCLEOTIDE SEQUENCE [LARGE SCALE GENOMIC DNA]</scope>
    <source>
        <strain evidence="2">CCUG 67170</strain>
    </source>
</reference>
<dbReference type="EMBL" id="JBHRZV010000025">
    <property type="protein sequence ID" value="MFC3927662.1"/>
    <property type="molecule type" value="Genomic_DNA"/>
</dbReference>
<dbReference type="RefSeq" id="WP_380425501.1">
    <property type="nucleotide sequence ID" value="NZ_JBHRZV010000025.1"/>
</dbReference>
<dbReference type="InterPro" id="IPR015046">
    <property type="entry name" value="LciA_Immunity-like"/>
</dbReference>
<name>A0ABV8CUJ2_9STRE</name>